<comment type="similarity">
    <text evidence="1">Belongs to the RRP7 family.</text>
</comment>
<accession>A0A0L0BU67</accession>
<sequence length="103" mass="12349">LADEYMEAFAEQEEIELEEARAAANYVDEDGFQLVVNKNRKRLADMPAPASEPKKKKSLEKDDFYKFQLRQQRKQEMSDLLKRYQEDKAKVEELKKQKKFRPY</sequence>
<dbReference type="PANTHER" id="PTHR13191:SF0">
    <property type="entry name" value="RIBOSOMAL RNA-PROCESSING PROTEIN 7 HOMOLOG A-RELATED"/>
    <property type="match status" value="1"/>
</dbReference>
<dbReference type="GO" id="GO:0000028">
    <property type="term" value="P:ribosomal small subunit assembly"/>
    <property type="evidence" value="ECO:0007669"/>
    <property type="project" value="TreeGrafter"/>
</dbReference>
<dbReference type="GO" id="GO:0034456">
    <property type="term" value="C:UTP-C complex"/>
    <property type="evidence" value="ECO:0007669"/>
    <property type="project" value="TreeGrafter"/>
</dbReference>
<evidence type="ECO:0000313" key="5">
    <source>
        <dbReference type="EMBL" id="KNC23592.1"/>
    </source>
</evidence>
<evidence type="ECO:0000256" key="2">
    <source>
        <dbReference type="SAM" id="Coils"/>
    </source>
</evidence>
<dbReference type="Pfam" id="PF12923">
    <property type="entry name" value="RRP7"/>
    <property type="match status" value="1"/>
</dbReference>
<dbReference type="GO" id="GO:0006364">
    <property type="term" value="P:rRNA processing"/>
    <property type="evidence" value="ECO:0007669"/>
    <property type="project" value="TreeGrafter"/>
</dbReference>
<dbReference type="InterPro" id="IPR040446">
    <property type="entry name" value="RRP7"/>
</dbReference>
<name>A0A0L0BU67_LUCCU</name>
<dbReference type="Proteomes" id="UP000037069">
    <property type="component" value="Unassembled WGS sequence"/>
</dbReference>
<proteinExistence type="inferred from homology"/>
<dbReference type="STRING" id="7375.A0A0L0BU67"/>
<reference evidence="5 6" key="1">
    <citation type="journal article" date="2015" name="Nat. Commun.">
        <title>Lucilia cuprina genome unlocks parasitic fly biology to underpin future interventions.</title>
        <authorList>
            <person name="Anstead C.A."/>
            <person name="Korhonen P.K."/>
            <person name="Young N.D."/>
            <person name="Hall R.S."/>
            <person name="Jex A.R."/>
            <person name="Murali S.C."/>
            <person name="Hughes D.S."/>
            <person name="Lee S.F."/>
            <person name="Perry T."/>
            <person name="Stroehlein A.J."/>
            <person name="Ansell B.R."/>
            <person name="Breugelmans B."/>
            <person name="Hofmann A."/>
            <person name="Qu J."/>
            <person name="Dugan S."/>
            <person name="Lee S.L."/>
            <person name="Chao H."/>
            <person name="Dinh H."/>
            <person name="Han Y."/>
            <person name="Doddapaneni H.V."/>
            <person name="Worley K.C."/>
            <person name="Muzny D.M."/>
            <person name="Ioannidis P."/>
            <person name="Waterhouse R.M."/>
            <person name="Zdobnov E.M."/>
            <person name="James P.J."/>
            <person name="Bagnall N.H."/>
            <person name="Kotze A.C."/>
            <person name="Gibbs R.A."/>
            <person name="Richards S."/>
            <person name="Batterham P."/>
            <person name="Gasser R.B."/>
        </authorList>
    </citation>
    <scope>NUCLEOTIDE SEQUENCE [LARGE SCALE GENOMIC DNA]</scope>
    <source>
        <strain evidence="5 6">LS</strain>
        <tissue evidence="5">Full body</tissue>
    </source>
</reference>
<dbReference type="InterPro" id="IPR024326">
    <property type="entry name" value="RRP7_C"/>
</dbReference>
<evidence type="ECO:0000313" key="6">
    <source>
        <dbReference type="Proteomes" id="UP000037069"/>
    </source>
</evidence>
<feature type="region of interest" description="Disordered" evidence="3">
    <location>
        <begin position="42"/>
        <end position="61"/>
    </location>
</feature>
<evidence type="ECO:0000256" key="3">
    <source>
        <dbReference type="SAM" id="MobiDB-lite"/>
    </source>
</evidence>
<keyword evidence="2" id="KW-0175">Coiled coil</keyword>
<dbReference type="PANTHER" id="PTHR13191">
    <property type="entry name" value="RIBOSOMAL RNA PROCESSING PROTEIN 7-RELATED"/>
    <property type="match status" value="1"/>
</dbReference>
<evidence type="ECO:0000259" key="4">
    <source>
        <dbReference type="Pfam" id="PF12923"/>
    </source>
</evidence>
<feature type="non-terminal residue" evidence="5">
    <location>
        <position position="1"/>
    </location>
</feature>
<keyword evidence="6" id="KW-1185">Reference proteome</keyword>
<gene>
    <name evidence="5" type="ORF">FF38_10474</name>
</gene>
<feature type="domain" description="Ribosomal RNA-processing protein 7 C-terminal" evidence="4">
    <location>
        <begin position="2"/>
        <end position="103"/>
    </location>
</feature>
<evidence type="ECO:0000256" key="1">
    <source>
        <dbReference type="ARBA" id="ARBA00006110"/>
    </source>
</evidence>
<protein>
    <recommendedName>
        <fullName evidence="4">Ribosomal RNA-processing protein 7 C-terminal domain-containing protein</fullName>
    </recommendedName>
</protein>
<dbReference type="Gene3D" id="6.10.250.1770">
    <property type="match status" value="1"/>
</dbReference>
<organism evidence="5 6">
    <name type="scientific">Lucilia cuprina</name>
    <name type="common">Green bottle fly</name>
    <name type="synonym">Australian sheep blowfly</name>
    <dbReference type="NCBI Taxonomy" id="7375"/>
    <lineage>
        <taxon>Eukaryota</taxon>
        <taxon>Metazoa</taxon>
        <taxon>Ecdysozoa</taxon>
        <taxon>Arthropoda</taxon>
        <taxon>Hexapoda</taxon>
        <taxon>Insecta</taxon>
        <taxon>Pterygota</taxon>
        <taxon>Neoptera</taxon>
        <taxon>Endopterygota</taxon>
        <taxon>Diptera</taxon>
        <taxon>Brachycera</taxon>
        <taxon>Muscomorpha</taxon>
        <taxon>Oestroidea</taxon>
        <taxon>Calliphoridae</taxon>
        <taxon>Luciliinae</taxon>
        <taxon>Lucilia</taxon>
    </lineage>
</organism>
<dbReference type="EMBL" id="JRES01001333">
    <property type="protein sequence ID" value="KNC23592.1"/>
    <property type="molecule type" value="Genomic_DNA"/>
</dbReference>
<dbReference type="GO" id="GO:0032545">
    <property type="term" value="C:CURI complex"/>
    <property type="evidence" value="ECO:0007669"/>
    <property type="project" value="TreeGrafter"/>
</dbReference>
<comment type="caution">
    <text evidence="5">The sequence shown here is derived from an EMBL/GenBank/DDBJ whole genome shotgun (WGS) entry which is preliminary data.</text>
</comment>
<dbReference type="AlphaFoldDB" id="A0A0L0BU67"/>
<feature type="coiled-coil region" evidence="2">
    <location>
        <begin position="74"/>
        <end position="101"/>
    </location>
</feature>